<evidence type="ECO:0000259" key="6">
    <source>
        <dbReference type="PROSITE" id="PS50893"/>
    </source>
</evidence>
<feature type="domain" description="ABC transporter" evidence="6">
    <location>
        <begin position="6"/>
        <end position="238"/>
    </location>
</feature>
<dbReference type="SUPFAM" id="SSF52540">
    <property type="entry name" value="P-loop containing nucleoside triphosphate hydrolases"/>
    <property type="match status" value="2"/>
</dbReference>
<dbReference type="InterPro" id="IPR003593">
    <property type="entry name" value="AAA+_ATPase"/>
</dbReference>
<dbReference type="Proteomes" id="UP000587070">
    <property type="component" value="Unassembled WGS sequence"/>
</dbReference>
<feature type="region of interest" description="Disordered" evidence="5">
    <location>
        <begin position="252"/>
        <end position="306"/>
    </location>
</feature>
<accession>A0A840G013</accession>
<keyword evidence="1" id="KW-0472">Membrane</keyword>
<dbReference type="SMART" id="SM00382">
    <property type="entry name" value="AAA"/>
    <property type="match status" value="2"/>
</dbReference>
<keyword evidence="1" id="KW-1003">Cell membrane</keyword>
<dbReference type="PROSITE" id="PS50893">
    <property type="entry name" value="ABC_TRANSPORTER_2"/>
    <property type="match status" value="1"/>
</dbReference>
<dbReference type="InterPro" id="IPR027417">
    <property type="entry name" value="P-loop_NTPase"/>
</dbReference>
<dbReference type="PANTHER" id="PTHR19211:SF6">
    <property type="entry name" value="BLL7188 PROTEIN"/>
    <property type="match status" value="1"/>
</dbReference>
<keyword evidence="8" id="KW-1185">Reference proteome</keyword>
<dbReference type="InterPro" id="IPR017871">
    <property type="entry name" value="ABC_transporter-like_CS"/>
</dbReference>
<dbReference type="PANTHER" id="PTHR19211">
    <property type="entry name" value="ATP-BINDING TRANSPORT PROTEIN-RELATED"/>
    <property type="match status" value="1"/>
</dbReference>
<dbReference type="EMBL" id="JACIGE010000005">
    <property type="protein sequence ID" value="MBB4247484.1"/>
    <property type="molecule type" value="Genomic_DNA"/>
</dbReference>
<dbReference type="GO" id="GO:0016887">
    <property type="term" value="F:ATP hydrolysis activity"/>
    <property type="evidence" value="ECO:0007669"/>
    <property type="project" value="InterPro"/>
</dbReference>
<dbReference type="AlphaFoldDB" id="A0A840G013"/>
<keyword evidence="3" id="KW-0547">Nucleotide-binding</keyword>
<dbReference type="CDD" id="cd03221">
    <property type="entry name" value="ABCF_EF-3"/>
    <property type="match status" value="1"/>
</dbReference>
<evidence type="ECO:0000313" key="7">
    <source>
        <dbReference type="EMBL" id="MBB4247484.1"/>
    </source>
</evidence>
<evidence type="ECO:0000256" key="1">
    <source>
        <dbReference type="ARBA" id="ARBA00022475"/>
    </source>
</evidence>
<dbReference type="RefSeq" id="WP_153118104.1">
    <property type="nucleotide sequence ID" value="NZ_JACIGE010000005.1"/>
</dbReference>
<reference evidence="7 8" key="1">
    <citation type="submission" date="2020-08" db="EMBL/GenBank/DDBJ databases">
        <title>Genome sequencing of Purple Non-Sulfur Bacteria from various extreme environments.</title>
        <authorList>
            <person name="Mayer M."/>
        </authorList>
    </citation>
    <scope>NUCLEOTIDE SEQUENCE [LARGE SCALE GENOMIC DNA]</scope>
    <source>
        <strain evidence="7 8">2761</strain>
    </source>
</reference>
<dbReference type="Pfam" id="PF00005">
    <property type="entry name" value="ABC_tran"/>
    <property type="match status" value="2"/>
</dbReference>
<evidence type="ECO:0000256" key="2">
    <source>
        <dbReference type="ARBA" id="ARBA00022737"/>
    </source>
</evidence>
<dbReference type="OrthoDB" id="9762051at2"/>
<evidence type="ECO:0000256" key="3">
    <source>
        <dbReference type="ARBA" id="ARBA00022741"/>
    </source>
</evidence>
<organism evidence="7 8">
    <name type="scientific">Rhodocyclus tenuis</name>
    <name type="common">Rhodospirillum tenue</name>
    <dbReference type="NCBI Taxonomy" id="1066"/>
    <lineage>
        <taxon>Bacteria</taxon>
        <taxon>Pseudomonadati</taxon>
        <taxon>Pseudomonadota</taxon>
        <taxon>Betaproteobacteria</taxon>
        <taxon>Rhodocyclales</taxon>
        <taxon>Rhodocyclaceae</taxon>
        <taxon>Rhodocyclus</taxon>
    </lineage>
</organism>
<dbReference type="FunFam" id="3.40.50.300:FF:001320">
    <property type="entry name" value="Heme ABC transporter ATP-binding protein"/>
    <property type="match status" value="1"/>
</dbReference>
<evidence type="ECO:0000256" key="4">
    <source>
        <dbReference type="ARBA" id="ARBA00022840"/>
    </source>
</evidence>
<dbReference type="InterPro" id="IPR003439">
    <property type="entry name" value="ABC_transporter-like_ATP-bd"/>
</dbReference>
<name>A0A840G013_RHOTE</name>
<gene>
    <name evidence="7" type="ORF">GGD90_001855</name>
</gene>
<comment type="caution">
    <text evidence="7">The sequence shown here is derived from an EMBL/GenBank/DDBJ whole genome shotgun (WGS) entry which is preliminary data.</text>
</comment>
<keyword evidence="4" id="KW-0067">ATP-binding</keyword>
<dbReference type="InterPro" id="IPR050611">
    <property type="entry name" value="ABCF"/>
</dbReference>
<evidence type="ECO:0000256" key="5">
    <source>
        <dbReference type="SAM" id="MobiDB-lite"/>
    </source>
</evidence>
<dbReference type="Gene3D" id="3.40.50.300">
    <property type="entry name" value="P-loop containing nucleotide triphosphate hydrolases"/>
    <property type="match status" value="2"/>
</dbReference>
<proteinExistence type="predicted"/>
<dbReference type="GO" id="GO:0005524">
    <property type="term" value="F:ATP binding"/>
    <property type="evidence" value="ECO:0007669"/>
    <property type="project" value="UniProtKB-KW"/>
</dbReference>
<sequence length="537" mass="58378">MTNPLLALAGVSFVLPSGRTLFSNLDVQFDQRHAGLVGRNGVGKSVLAAILAGSLRASTGRRVCSGSVHYLPQQIAPTADAGVADLASVNGALAALARIEAGSAAAEDFAAVGDRWDIRQRFELALARNGLAHLAAATPAARLSGGEARRVALIGAMLADADFLILDEPSNHLDRPNRLALIEQLQRWPRGLLVISHDRQLLDGMQRILELSSRGLFSYGGNHAFYSRCKAQEQQNALQTLEQCRDEYRREEKSMREQRERQEQRQARGNRVAHVANQASILLGGQKERSENSTGKLRQQHDSKRQQLALRVHEAAQRVDREAPIKLHAPPVSPAAQRRVAYLDAVELPFVAGATHGISLILTGQQRLGVVGANGCGKSTLLKLLAGRLEPLAGSRHVTARSVYLDQRLDNLDLQRPLLEQMLATTRGASEAQLRMRLAQLGLDAQKIMLPAGVLSGGERLMATLASALYIDPPAELLLFDEPDNHLDLPSLQALASQLREYHGALVVVSHDQAFLDSLGLTHRLLASGQGWLIESW</sequence>
<protein>
    <submittedName>
        <fullName evidence="7">ATPase subunit of ABC transporter with duplicated ATPase domains</fullName>
    </submittedName>
</protein>
<keyword evidence="2" id="KW-0677">Repeat</keyword>
<feature type="compositionally biased region" description="Basic and acidic residues" evidence="5">
    <location>
        <begin position="252"/>
        <end position="266"/>
    </location>
</feature>
<evidence type="ECO:0000313" key="8">
    <source>
        <dbReference type="Proteomes" id="UP000587070"/>
    </source>
</evidence>
<dbReference type="PROSITE" id="PS00211">
    <property type="entry name" value="ABC_TRANSPORTER_1"/>
    <property type="match status" value="1"/>
</dbReference>